<dbReference type="PANTHER" id="PTHR15239:SF6">
    <property type="entry name" value="RIBOSOME QUALITY CONTROL COMPLEX SUBUNIT NEMF"/>
    <property type="match status" value="1"/>
</dbReference>
<feature type="coiled-coil region" evidence="1">
    <location>
        <begin position="286"/>
        <end position="313"/>
    </location>
</feature>
<keyword evidence="1" id="KW-0175">Coiled coil</keyword>
<name>A0ABZ3FA39_9HELI</name>
<keyword evidence="3" id="KW-1185">Reference proteome</keyword>
<dbReference type="EMBL" id="CP145316">
    <property type="protein sequence ID" value="XAM18921.1"/>
    <property type="molecule type" value="Genomic_DNA"/>
</dbReference>
<dbReference type="RefSeq" id="WP_343354160.1">
    <property type="nucleotide sequence ID" value="NZ_CP145316.1"/>
</dbReference>
<evidence type="ECO:0000256" key="1">
    <source>
        <dbReference type="SAM" id="Coils"/>
    </source>
</evidence>
<gene>
    <name evidence="2" type="ORF">V3I05_04380</name>
</gene>
<dbReference type="Pfam" id="PF05833">
    <property type="entry name" value="NFACT_N"/>
    <property type="match status" value="2"/>
</dbReference>
<evidence type="ECO:0000313" key="3">
    <source>
        <dbReference type="Proteomes" id="UP001434737"/>
    </source>
</evidence>
<dbReference type="PANTHER" id="PTHR15239">
    <property type="entry name" value="NUCLEAR EXPORT MEDIATOR FACTOR NEMF"/>
    <property type="match status" value="1"/>
</dbReference>
<reference evidence="2 3" key="1">
    <citation type="submission" date="2024-02" db="EMBL/GenBank/DDBJ databases">
        <title>Genome and pathogenicity analysis of Helicobacter mastomyrinus isolated from mice.</title>
        <authorList>
            <person name="Zhu L."/>
        </authorList>
    </citation>
    <scope>NUCLEOTIDE SEQUENCE [LARGE SCALE GENOMIC DNA]</scope>
    <source>
        <strain evidence="2 3">Hm-17</strain>
    </source>
</reference>
<organism evidence="2 3">
    <name type="scientific">Helicobacter mastomyrinus</name>
    <dbReference type="NCBI Taxonomy" id="287948"/>
    <lineage>
        <taxon>Bacteria</taxon>
        <taxon>Pseudomonadati</taxon>
        <taxon>Campylobacterota</taxon>
        <taxon>Epsilonproteobacteria</taxon>
        <taxon>Campylobacterales</taxon>
        <taxon>Helicobacteraceae</taxon>
        <taxon>Helicobacter</taxon>
    </lineage>
</organism>
<proteinExistence type="predicted"/>
<evidence type="ECO:0000313" key="2">
    <source>
        <dbReference type="EMBL" id="XAM18921.1"/>
    </source>
</evidence>
<dbReference type="InterPro" id="IPR051608">
    <property type="entry name" value="RQC_Subunit_NEMF"/>
</dbReference>
<sequence length="457" mass="52766">MNLALLKGFCAYMQNMERVMCFRRIDNNLLVLICADRQGETHRFYMDMTRSQSNIFIAQREIIGTKVFCAPFDNKLATCTKGAHIEQIRIDGNNRILQCYLTQREHYKVRYFWLVCEFTGKYTNVVLCDKDFIVLEALRHIPQHKSSREVRVGKILSPLPQPECIPTQPESSPENVCAILEQIYADKYEKLKADKRQNVLRKLESKKQSLIDTLATLPKREELLESAKEYAMYGELIFSSLHLLPTHKIITTHIVLKDSNANDVNLPLPSHARDLQEAGNWYFTQSKKYHKKAKFLEKQIANLQERIAFITQQIGFTLQFDESGEVFAPAHKRAKNIGTKDIESFFIQGYKVSIGRNAKDNQRLLEVAKADDLWFHIRDVPSAHLIIHCGKKMPPNTLLQRVAEILVGLYVVRKGGGDFVVDWTRRRFVKPSLNAQAVYAKHKSIHYRADSKSIIQI</sequence>
<dbReference type="Gene3D" id="2.30.310.10">
    <property type="entry name" value="ibrinogen binding protein from staphylococcus aureus domain"/>
    <property type="match status" value="1"/>
</dbReference>
<protein>
    <submittedName>
        <fullName evidence="2">NFACT family protein</fullName>
    </submittedName>
</protein>
<accession>A0ABZ3FA39</accession>
<dbReference type="Proteomes" id="UP001434737">
    <property type="component" value="Chromosome"/>
</dbReference>